<feature type="compositionally biased region" description="Basic and acidic residues" evidence="1">
    <location>
        <begin position="190"/>
        <end position="206"/>
    </location>
</feature>
<feature type="signal peptide" evidence="2">
    <location>
        <begin position="1"/>
        <end position="17"/>
    </location>
</feature>
<feature type="compositionally biased region" description="Basic and acidic residues" evidence="1">
    <location>
        <begin position="220"/>
        <end position="239"/>
    </location>
</feature>
<dbReference type="AlphaFoldDB" id="A0A8H6DVK5"/>
<sequence length="307" mass="32358">MKPSPLLPLALPSLATASTITLSAALCPSTAKQDLAPFAINLPTNQLTPFDSKICNLSIVSASVDLDLNSVSCNVYAPTLNVDLNNPLPATLNLNQPIENIRLGSALCTALPLDTPQTKPLGRRLLQILHLDSSQRQKRETDIIGKRAAPTEMPGAGNKKDDNKREAHPAKRGPVTPMGGNGPGPTPKPGGDEKEEREVEEKREARPTAGGKEPAPTGGNKREVEEKREARPTDGEKEPAPTGPSGGKKKVEKREGEEEQDFENGESVTKRGNGGAIFIGDAPAGAKFEMGFFGVGALAVGIAALVM</sequence>
<reference evidence="3" key="1">
    <citation type="submission" date="2019-11" db="EMBL/GenBank/DDBJ databases">
        <title>Bipolaris sorokiniana Genome sequencing.</title>
        <authorList>
            <person name="Wang H."/>
        </authorList>
    </citation>
    <scope>NUCLEOTIDE SEQUENCE</scope>
</reference>
<evidence type="ECO:0000256" key="1">
    <source>
        <dbReference type="SAM" id="MobiDB-lite"/>
    </source>
</evidence>
<evidence type="ECO:0000256" key="2">
    <source>
        <dbReference type="SAM" id="SignalP"/>
    </source>
</evidence>
<organism evidence="3 4">
    <name type="scientific">Cochliobolus sativus</name>
    <name type="common">Common root rot and spot blotch fungus</name>
    <name type="synonym">Bipolaris sorokiniana</name>
    <dbReference type="NCBI Taxonomy" id="45130"/>
    <lineage>
        <taxon>Eukaryota</taxon>
        <taxon>Fungi</taxon>
        <taxon>Dikarya</taxon>
        <taxon>Ascomycota</taxon>
        <taxon>Pezizomycotina</taxon>
        <taxon>Dothideomycetes</taxon>
        <taxon>Pleosporomycetidae</taxon>
        <taxon>Pleosporales</taxon>
        <taxon>Pleosporineae</taxon>
        <taxon>Pleosporaceae</taxon>
        <taxon>Bipolaris</taxon>
    </lineage>
</organism>
<gene>
    <name evidence="3" type="ORF">GGP41_005011</name>
</gene>
<keyword evidence="2" id="KW-0732">Signal</keyword>
<dbReference type="Proteomes" id="UP000624244">
    <property type="component" value="Unassembled WGS sequence"/>
</dbReference>
<feature type="compositionally biased region" description="Basic and acidic residues" evidence="1">
    <location>
        <begin position="158"/>
        <end position="169"/>
    </location>
</feature>
<dbReference type="OMA" id="AGAKFEM"/>
<evidence type="ECO:0000313" key="3">
    <source>
        <dbReference type="EMBL" id="KAF5849542.1"/>
    </source>
</evidence>
<protein>
    <submittedName>
        <fullName evidence="3">Uncharacterized protein</fullName>
    </submittedName>
</protein>
<dbReference type="EMBL" id="WNKQ01000008">
    <property type="protein sequence ID" value="KAF5849542.1"/>
    <property type="molecule type" value="Genomic_DNA"/>
</dbReference>
<feature type="chain" id="PRO_5034262955" evidence="2">
    <location>
        <begin position="18"/>
        <end position="307"/>
    </location>
</feature>
<evidence type="ECO:0000313" key="4">
    <source>
        <dbReference type="Proteomes" id="UP000624244"/>
    </source>
</evidence>
<name>A0A8H6DVK5_COCSA</name>
<comment type="caution">
    <text evidence="3">The sequence shown here is derived from an EMBL/GenBank/DDBJ whole genome shotgun (WGS) entry which is preliminary data.</text>
</comment>
<proteinExistence type="predicted"/>
<feature type="compositionally biased region" description="Basic and acidic residues" evidence="1">
    <location>
        <begin position="133"/>
        <end position="145"/>
    </location>
</feature>
<feature type="region of interest" description="Disordered" evidence="1">
    <location>
        <begin position="133"/>
        <end position="276"/>
    </location>
</feature>
<accession>A0A8H6DVK5</accession>